<evidence type="ECO:0000313" key="1">
    <source>
        <dbReference type="EMBL" id="MDT0387898.1"/>
    </source>
</evidence>
<evidence type="ECO:0000313" key="2">
    <source>
        <dbReference type="Proteomes" id="UP001183586"/>
    </source>
</evidence>
<comment type="caution">
    <text evidence="1">The sequence shown here is derived from an EMBL/GenBank/DDBJ whole genome shotgun (WGS) entry which is preliminary data.</text>
</comment>
<proteinExistence type="predicted"/>
<keyword evidence="2" id="KW-1185">Reference proteome</keyword>
<gene>
    <name evidence="1" type="ORF">RM641_10715</name>
</gene>
<organism evidence="1 2">
    <name type="scientific">Streptomyces dubilierae</name>
    <dbReference type="NCBI Taxonomy" id="3075533"/>
    <lineage>
        <taxon>Bacteria</taxon>
        <taxon>Bacillati</taxon>
        <taxon>Actinomycetota</taxon>
        <taxon>Actinomycetes</taxon>
        <taxon>Kitasatosporales</taxon>
        <taxon>Streptomycetaceae</taxon>
        <taxon>Streptomyces</taxon>
    </lineage>
</organism>
<dbReference type="EMBL" id="JAVREU010000003">
    <property type="protein sequence ID" value="MDT0387898.1"/>
    <property type="molecule type" value="Genomic_DNA"/>
</dbReference>
<accession>A0ABU2P6W7</accession>
<sequence length="82" mass="9006">MTKNRRCADRRSSVGRDVSLAARGRILVGLLVRRGPDEPSVAAQADQCRTDEIRPPHPMVVPSIHQDRTKSDAVIASVVFES</sequence>
<name>A0ABU2P6W7_9ACTN</name>
<dbReference type="Proteomes" id="UP001183586">
    <property type="component" value="Unassembled WGS sequence"/>
</dbReference>
<dbReference type="RefSeq" id="WP_311680881.1">
    <property type="nucleotide sequence ID" value="NZ_JAVREU010000003.1"/>
</dbReference>
<reference evidence="2" key="1">
    <citation type="submission" date="2023-07" db="EMBL/GenBank/DDBJ databases">
        <title>30 novel species of actinomycetes from the DSMZ collection.</title>
        <authorList>
            <person name="Nouioui I."/>
        </authorList>
    </citation>
    <scope>NUCLEOTIDE SEQUENCE [LARGE SCALE GENOMIC DNA]</scope>
    <source>
        <strain evidence="2">DSM 41921</strain>
    </source>
</reference>
<protein>
    <submittedName>
        <fullName evidence="1">Uncharacterized protein</fullName>
    </submittedName>
</protein>